<protein>
    <submittedName>
        <fullName evidence="1">Uncharacterized protein</fullName>
    </submittedName>
</protein>
<accession>A0ABU7VUZ1</accession>
<dbReference type="EMBL" id="JAZHPZ010000009">
    <property type="protein sequence ID" value="MEF2967568.1"/>
    <property type="molecule type" value="Genomic_DNA"/>
</dbReference>
<gene>
    <name evidence="1" type="ORF">V3851_17205</name>
</gene>
<comment type="caution">
    <text evidence="1">The sequence shown here is derived from an EMBL/GenBank/DDBJ whole genome shotgun (WGS) entry which is preliminary data.</text>
</comment>
<sequence length="346" mass="39799">MNEPHFFDEFASRILRLYHGGKEDFWNAVMTPFLSDATILAKWKNRKVGLELLNIFKTVDRERKRFLTEYTLPLGFDVSRWQSLNKKDEYFKDAYPVYAFLVIWMEEVGLADNLNAFGDLLRAVVYGIAGYGILDVQVDGGRFSPVELLTAHKLIAEYEAGILRHFGTTEVNLNILHRIRAQFLDAEIKEKMLRGQSSPYEKDKPIECGFKAAHLLTPFMLSLERLGKSDAIDAYFEVFFLFGAVIQIIDDLKDLEEDLSIGHFTYITIDSDAVTLYQKGHKPGEIAKKLLKDERRLKTIHAACKQLLAEANRILQALNDPFLARIVDVTELRLDAYFRRDLKLPV</sequence>
<organism evidence="1 2">
    <name type="scientific">Paenibacillus haidiansis</name>
    <dbReference type="NCBI Taxonomy" id="1574488"/>
    <lineage>
        <taxon>Bacteria</taxon>
        <taxon>Bacillati</taxon>
        <taxon>Bacillota</taxon>
        <taxon>Bacilli</taxon>
        <taxon>Bacillales</taxon>
        <taxon>Paenibacillaceae</taxon>
        <taxon>Paenibacillus</taxon>
    </lineage>
</organism>
<dbReference type="Proteomes" id="UP001306950">
    <property type="component" value="Unassembled WGS sequence"/>
</dbReference>
<evidence type="ECO:0000313" key="1">
    <source>
        <dbReference type="EMBL" id="MEF2967568.1"/>
    </source>
</evidence>
<proteinExistence type="predicted"/>
<keyword evidence="2" id="KW-1185">Reference proteome</keyword>
<name>A0ABU7VUZ1_9BACL</name>
<dbReference type="RefSeq" id="WP_331847788.1">
    <property type="nucleotide sequence ID" value="NZ_JAZHPZ010000009.1"/>
</dbReference>
<reference evidence="1 2" key="1">
    <citation type="submission" date="2024-02" db="EMBL/GenBank/DDBJ databases">
        <title>A nitrogen-fixing paenibacillus bacterium.</title>
        <authorList>
            <person name="Zhang W.L."/>
            <person name="Chen S.F."/>
        </authorList>
    </citation>
    <scope>NUCLEOTIDE SEQUENCE [LARGE SCALE GENOMIC DNA]</scope>
    <source>
        <strain evidence="1 2">M1</strain>
    </source>
</reference>
<evidence type="ECO:0000313" key="2">
    <source>
        <dbReference type="Proteomes" id="UP001306950"/>
    </source>
</evidence>